<keyword evidence="2" id="KW-1185">Reference proteome</keyword>
<dbReference type="PANTHER" id="PTHR35602">
    <property type="entry name" value="ESTERASE YQIA-RELATED"/>
    <property type="match status" value="1"/>
</dbReference>
<evidence type="ECO:0000313" key="2">
    <source>
        <dbReference type="Proteomes" id="UP001161422"/>
    </source>
</evidence>
<comment type="caution">
    <text evidence="1">The sequence shown here is derived from an EMBL/GenBank/DDBJ whole genome shotgun (WGS) entry which is preliminary data.</text>
</comment>
<proteinExistence type="predicted"/>
<reference evidence="1" key="2">
    <citation type="submission" date="2023-01" db="EMBL/GenBank/DDBJ databases">
        <title>Draft genome sequence of Paraferrimonas sedimenticola strain NBRC 101628.</title>
        <authorList>
            <person name="Sun Q."/>
            <person name="Mori K."/>
        </authorList>
    </citation>
    <scope>NUCLEOTIDE SEQUENCE</scope>
    <source>
        <strain evidence="1">NBRC 101628</strain>
    </source>
</reference>
<accession>A0AA37RRU8</accession>
<dbReference type="NCBIfam" id="NF003431">
    <property type="entry name" value="PRK04940.1"/>
    <property type="match status" value="1"/>
</dbReference>
<organism evidence="1 2">
    <name type="scientific">Paraferrimonas sedimenticola</name>
    <dbReference type="NCBI Taxonomy" id="375674"/>
    <lineage>
        <taxon>Bacteria</taxon>
        <taxon>Pseudomonadati</taxon>
        <taxon>Pseudomonadota</taxon>
        <taxon>Gammaproteobacteria</taxon>
        <taxon>Alteromonadales</taxon>
        <taxon>Ferrimonadaceae</taxon>
        <taxon>Paraferrimonas</taxon>
    </lineage>
</organism>
<dbReference type="AlphaFoldDB" id="A0AA37RRU8"/>
<sequence length="180" mass="20936">MILYLHGFDATSAGNHQKILQLQFIDDDVRYLNYSTLHPKHDFQFLLKEVDRELKRCDDPNPIILGVGLGGFWAERVGFLNGIRSVMINPNLKPQGNMEGKIDRPEEYADIAAKCVDRFREKNQEQALVILSRHDEDLDNKATEQELKSYYQIIWDERETHKFANLAEHLPTILAFKQHS</sequence>
<dbReference type="EMBL" id="BSNC01000001">
    <property type="protein sequence ID" value="GLP94890.1"/>
    <property type="molecule type" value="Genomic_DNA"/>
</dbReference>
<dbReference type="RefSeq" id="WP_095506253.1">
    <property type="nucleotide sequence ID" value="NZ_BSNC01000001.1"/>
</dbReference>
<dbReference type="Proteomes" id="UP001161422">
    <property type="component" value="Unassembled WGS sequence"/>
</dbReference>
<reference evidence="1" key="1">
    <citation type="journal article" date="2014" name="Int. J. Syst. Evol. Microbiol.">
        <title>Complete genome sequence of Corynebacterium casei LMG S-19264T (=DSM 44701T), isolated from a smear-ripened cheese.</title>
        <authorList>
            <consortium name="US DOE Joint Genome Institute (JGI-PGF)"/>
            <person name="Walter F."/>
            <person name="Albersmeier A."/>
            <person name="Kalinowski J."/>
            <person name="Ruckert C."/>
        </authorList>
    </citation>
    <scope>NUCLEOTIDE SEQUENCE</scope>
    <source>
        <strain evidence="1">NBRC 101628</strain>
    </source>
</reference>
<dbReference type="SUPFAM" id="SSF53474">
    <property type="entry name" value="alpha/beta-Hydrolases"/>
    <property type="match status" value="1"/>
</dbReference>
<dbReference type="Pfam" id="PF05728">
    <property type="entry name" value="UPF0227"/>
    <property type="match status" value="1"/>
</dbReference>
<dbReference type="InterPro" id="IPR008886">
    <property type="entry name" value="UPF0227/Esterase_YqiA"/>
</dbReference>
<dbReference type="Gene3D" id="3.40.50.1820">
    <property type="entry name" value="alpha/beta hydrolase"/>
    <property type="match status" value="1"/>
</dbReference>
<evidence type="ECO:0000313" key="1">
    <source>
        <dbReference type="EMBL" id="GLP94890.1"/>
    </source>
</evidence>
<gene>
    <name evidence="1" type="primary">ycfP</name>
    <name evidence="1" type="ORF">GCM10007895_01960</name>
</gene>
<dbReference type="PANTHER" id="PTHR35602:SF2">
    <property type="entry name" value="UPF0227 PROTEIN YCFP"/>
    <property type="match status" value="1"/>
</dbReference>
<protein>
    <submittedName>
        <fullName evidence="1">UPF0227 protein</fullName>
    </submittedName>
</protein>
<name>A0AA37RRU8_9GAMM</name>
<dbReference type="InterPro" id="IPR029058">
    <property type="entry name" value="AB_hydrolase_fold"/>
</dbReference>